<dbReference type="EMBL" id="LGTQ01000005">
    <property type="protein sequence ID" value="KPM49309.1"/>
    <property type="molecule type" value="Genomic_DNA"/>
</dbReference>
<dbReference type="Pfam" id="PF06835">
    <property type="entry name" value="LptC"/>
    <property type="match status" value="1"/>
</dbReference>
<keyword evidence="2" id="KW-1185">Reference proteome</keyword>
<dbReference type="NCBIfam" id="TIGR04409">
    <property type="entry name" value="LptC_YrbK"/>
    <property type="match status" value="1"/>
</dbReference>
<dbReference type="InterPro" id="IPR026265">
    <property type="entry name" value="LptC"/>
</dbReference>
<evidence type="ECO:0000313" key="2">
    <source>
        <dbReference type="Proteomes" id="UP000050454"/>
    </source>
</evidence>
<dbReference type="STRING" id="1605367.AFM12_01405"/>
<organism evidence="1 2">
    <name type="scientific">Jiulongibacter sediminis</name>
    <dbReference type="NCBI Taxonomy" id="1605367"/>
    <lineage>
        <taxon>Bacteria</taxon>
        <taxon>Pseudomonadati</taxon>
        <taxon>Bacteroidota</taxon>
        <taxon>Cytophagia</taxon>
        <taxon>Cytophagales</taxon>
        <taxon>Leadbetterellaceae</taxon>
        <taxon>Jiulongibacter</taxon>
    </lineage>
</organism>
<accession>A0A0P7C9S6</accession>
<evidence type="ECO:0000313" key="1">
    <source>
        <dbReference type="EMBL" id="KPM49309.1"/>
    </source>
</evidence>
<dbReference type="InterPro" id="IPR010664">
    <property type="entry name" value="LipoPS_assembly_LptC-rel"/>
</dbReference>
<proteinExistence type="predicted"/>
<reference evidence="1 2" key="1">
    <citation type="submission" date="2015-07" db="EMBL/GenBank/DDBJ databases">
        <title>The draft genome sequence of Leadbetterella sp. JN14-9.</title>
        <authorList>
            <person name="Liu Y."/>
            <person name="Du J."/>
            <person name="Shao Z."/>
        </authorList>
    </citation>
    <scope>NUCLEOTIDE SEQUENCE [LARGE SCALE GENOMIC DNA]</scope>
    <source>
        <strain evidence="1 2">JN14-9</strain>
    </source>
</reference>
<dbReference type="GO" id="GO:0015221">
    <property type="term" value="F:lipopolysaccharide transmembrane transporter activity"/>
    <property type="evidence" value="ECO:0007669"/>
    <property type="project" value="InterPro"/>
</dbReference>
<dbReference type="AlphaFoldDB" id="A0A0P7C9S6"/>
<dbReference type="Proteomes" id="UP000050454">
    <property type="component" value="Unassembled WGS sequence"/>
</dbReference>
<dbReference type="Gene3D" id="2.60.450.10">
    <property type="entry name" value="Lipopolysaccharide (LPS) transport protein A like domain"/>
    <property type="match status" value="1"/>
</dbReference>
<gene>
    <name evidence="1" type="ORF">AFM12_01405</name>
</gene>
<dbReference type="GO" id="GO:0005886">
    <property type="term" value="C:plasma membrane"/>
    <property type="evidence" value="ECO:0007669"/>
    <property type="project" value="InterPro"/>
</dbReference>
<protein>
    <recommendedName>
        <fullName evidence="3">LPS export ABC transporter periplasmic protein LptC</fullName>
    </recommendedName>
</protein>
<name>A0A0P7C9S6_9BACT</name>
<sequence length="183" mass="20879">MFIALSVLWACEEEDETKENFVYLGPVMTIDDLNVAFTDSGRVRVKMSTAKQLKMQNEDEVYPKAVYVNFIDENAVEYSSLRGDSGKYVQKENRYIIQGNVFFYNRQAQQSLSTNELVWDPNKKIIYTDKKVQVNTPNDQIIGNGMEASEDFSSYKFTGGITGYFQVDSLVTQPDTAQSRVLD</sequence>
<comment type="caution">
    <text evidence="1">The sequence shown here is derived from an EMBL/GenBank/DDBJ whole genome shotgun (WGS) entry which is preliminary data.</text>
</comment>
<evidence type="ECO:0008006" key="3">
    <source>
        <dbReference type="Google" id="ProtNLM"/>
    </source>
</evidence>